<dbReference type="InterPro" id="IPR051257">
    <property type="entry name" value="Diverse_CBS-Domain"/>
</dbReference>
<dbReference type="PROSITE" id="PS51371">
    <property type="entry name" value="CBS"/>
    <property type="match status" value="2"/>
</dbReference>
<dbReference type="Gene3D" id="3.10.580.10">
    <property type="entry name" value="CBS-domain"/>
    <property type="match status" value="1"/>
</dbReference>
<feature type="domain" description="CBS" evidence="3">
    <location>
        <begin position="1"/>
        <end position="57"/>
    </location>
</feature>
<accession>A0A1D8S3Q3</accession>
<evidence type="ECO:0000313" key="4">
    <source>
        <dbReference type="EMBL" id="AOW79996.1"/>
    </source>
</evidence>
<dbReference type="SUPFAM" id="SSF54631">
    <property type="entry name" value="CBS-domain pair"/>
    <property type="match status" value="1"/>
</dbReference>
<dbReference type="EMBL" id="CP016804">
    <property type="protein sequence ID" value="APE95290.1"/>
    <property type="molecule type" value="Genomic_DNA"/>
</dbReference>
<dbReference type="Proteomes" id="UP000185608">
    <property type="component" value="Chromosome"/>
</dbReference>
<sequence length="134" mass="14348">MTTDLVTVPLGATLEAAVGEMLGNRVGSVLVTDGERPVGIITETDVLAAGSGTERPFGDIPVSRAMSPNLVTIGPEKRPQDALEKMQNYGIKKVVVTEDEELLGIVTTTDLVRHQSDLVEEVTDIDRTQSYPSL</sequence>
<dbReference type="Pfam" id="PF00571">
    <property type="entry name" value="CBS"/>
    <property type="match status" value="2"/>
</dbReference>
<dbReference type="EMBL" id="CP016070">
    <property type="protein sequence ID" value="AOW79996.1"/>
    <property type="molecule type" value="Genomic_DNA"/>
</dbReference>
<dbReference type="Proteomes" id="UP000186165">
    <property type="component" value="Chromosome"/>
</dbReference>
<evidence type="ECO:0000313" key="7">
    <source>
        <dbReference type="Proteomes" id="UP000186165"/>
    </source>
</evidence>
<proteinExistence type="predicted"/>
<reference evidence="5" key="3">
    <citation type="journal article" date="2017" name="ISME J.">
        <title>Discovery of anaerobic lithoheterotrophic haloarchaea, ubiquitous in hypersaline habitats.</title>
        <authorList>
            <person name="Sorokin D.Y."/>
            <person name="Messina E."/>
            <person name="Smedile F."/>
            <person name="Roman P."/>
            <person name="Damste J.S.S."/>
            <person name="Ciordia S."/>
            <person name="Mena M.C."/>
            <person name="Ferrer M."/>
            <person name="Golyshin P.N."/>
            <person name="Kublanov I.V."/>
            <person name="Samarov N.I."/>
            <person name="Toshchakov S.V."/>
            <person name="La Cono V."/>
            <person name="Yakimov M.M."/>
        </authorList>
    </citation>
    <scope>NUCLEOTIDE SEQUENCE</scope>
    <source>
        <strain evidence="5">HSR6</strain>
    </source>
</reference>
<name>A0A1D8S3Q3_9EURY</name>
<reference evidence="7" key="2">
    <citation type="submission" date="2016-08" db="EMBL/GenBank/DDBJ databases">
        <title>Discovery of first anaerobic lithoheterotrophic haloarchae widely represented in hypersaline habitats.</title>
        <authorList>
            <person name="Sorokin D.Y."/>
            <person name="Kublanov I.V."/>
            <person name="Roman P."/>
            <person name="Sinninghe Damste J.S."/>
            <person name="Golyshin P.N."/>
            <person name="Rojo D."/>
            <person name="Ciordia S."/>
            <person name="Mena Md.C."/>
            <person name="Ferrer M."/>
            <person name="Smedile F."/>
            <person name="Messina E."/>
            <person name="La Cono V."/>
            <person name="Yakimov M.M."/>
        </authorList>
    </citation>
    <scope>NUCLEOTIDE SEQUENCE [LARGE SCALE GENOMIC DNA]</scope>
    <source>
        <strain evidence="7">HSR6</strain>
    </source>
</reference>
<dbReference type="InterPro" id="IPR046342">
    <property type="entry name" value="CBS_dom_sf"/>
</dbReference>
<feature type="domain" description="CBS" evidence="3">
    <location>
        <begin position="66"/>
        <end position="125"/>
    </location>
</feature>
<dbReference type="SMART" id="SM00116">
    <property type="entry name" value="CBS"/>
    <property type="match status" value="2"/>
</dbReference>
<evidence type="ECO:0000256" key="2">
    <source>
        <dbReference type="PROSITE-ProRule" id="PRU00703"/>
    </source>
</evidence>
<organism evidence="4 6">
    <name type="scientific">Halodesulfurarchaeum formicicum</name>
    <dbReference type="NCBI Taxonomy" id="1873524"/>
    <lineage>
        <taxon>Archaea</taxon>
        <taxon>Methanobacteriati</taxon>
        <taxon>Methanobacteriota</taxon>
        <taxon>Stenosarchaea group</taxon>
        <taxon>Halobacteria</taxon>
        <taxon>Halobacteriales</taxon>
        <taxon>Halobacteriaceae</taxon>
        <taxon>Halodesulfurarchaeum</taxon>
    </lineage>
</organism>
<dbReference type="InterPro" id="IPR000644">
    <property type="entry name" value="CBS_dom"/>
</dbReference>
<protein>
    <submittedName>
        <fullName evidence="4">CBS domain-containing protein</fullName>
    </submittedName>
</protein>
<dbReference type="AlphaFoldDB" id="A0A1D8S3Q3"/>
<evidence type="ECO:0000256" key="1">
    <source>
        <dbReference type="ARBA" id="ARBA00023122"/>
    </source>
</evidence>
<dbReference type="PANTHER" id="PTHR43080:SF2">
    <property type="entry name" value="CBS DOMAIN-CONTAINING PROTEIN"/>
    <property type="match status" value="1"/>
</dbReference>
<evidence type="ECO:0000313" key="5">
    <source>
        <dbReference type="EMBL" id="APE95290.1"/>
    </source>
</evidence>
<keyword evidence="1 2" id="KW-0129">CBS domain</keyword>
<dbReference type="STRING" id="1873524.HSR6_0837"/>
<dbReference type="KEGG" id="hhsr:HSR6_0837"/>
<keyword evidence="7" id="KW-1185">Reference proteome</keyword>
<evidence type="ECO:0000313" key="6">
    <source>
        <dbReference type="Proteomes" id="UP000185608"/>
    </source>
</evidence>
<dbReference type="PANTHER" id="PTHR43080">
    <property type="entry name" value="CBS DOMAIN-CONTAINING PROTEIN CBSX3, MITOCHONDRIAL"/>
    <property type="match status" value="1"/>
</dbReference>
<dbReference type="CDD" id="cd17776">
    <property type="entry name" value="CBS_pair_arch"/>
    <property type="match status" value="1"/>
</dbReference>
<dbReference type="KEGG" id="halh:HTSR_0810"/>
<reference evidence="4 6" key="1">
    <citation type="submission" date="2016-06" db="EMBL/GenBank/DDBJ databases">
        <title>Discovery of anaerobic lithoheterotrophic haloarchaeon capable of sulfur respiration by hydrogen and formate.</title>
        <authorList>
            <person name="Sorokin D.Y."/>
            <person name="Kublanov I.V."/>
            <person name="Roman P."/>
            <person name="Sinninghe Damste J.S."/>
            <person name="Golyshin P.N."/>
            <person name="Rojo D."/>
            <person name="Ciordia S."/>
            <person name="Mena Md.C."/>
            <person name="Ferrer M."/>
            <person name="Smedile F."/>
            <person name="Messina E."/>
            <person name="La Cono V."/>
            <person name="Yakimov M.M."/>
        </authorList>
    </citation>
    <scope>NUCLEOTIDE SEQUENCE [LARGE SCALE GENOMIC DNA]</scope>
    <source>
        <strain evidence="4 6">HTSR1</strain>
    </source>
</reference>
<evidence type="ECO:0000259" key="3">
    <source>
        <dbReference type="PROSITE" id="PS51371"/>
    </source>
</evidence>
<accession>A0A1J1AAX8</accession>
<gene>
    <name evidence="4" type="primary">cbs</name>
    <name evidence="5" type="ORF">HSR6_0837</name>
    <name evidence="4" type="ORF">HTSR_0810</name>
</gene>